<name>A0ABQ5BLU7_9ASTR</name>
<dbReference type="InterPro" id="IPR001584">
    <property type="entry name" value="Integrase_cat-core"/>
</dbReference>
<dbReference type="GO" id="GO:0003964">
    <property type="term" value="F:RNA-directed DNA polymerase activity"/>
    <property type="evidence" value="ECO:0007669"/>
    <property type="project" value="UniProtKB-KW"/>
</dbReference>
<keyword evidence="6" id="KW-1185">Reference proteome</keyword>
<keyword evidence="2" id="KW-0378">Hydrolase</keyword>
<dbReference type="PANTHER" id="PTHR42648:SF32">
    <property type="entry name" value="RIBONUCLEASE H-LIKE DOMAIN, GAG-PRE-INTEGRASE DOMAIN PROTEIN-RELATED"/>
    <property type="match status" value="1"/>
</dbReference>
<evidence type="ECO:0000313" key="5">
    <source>
        <dbReference type="EMBL" id="GJT14782.1"/>
    </source>
</evidence>
<dbReference type="InterPro" id="IPR036397">
    <property type="entry name" value="RNaseH_sf"/>
</dbReference>
<feature type="region of interest" description="Disordered" evidence="3">
    <location>
        <begin position="1080"/>
        <end position="1121"/>
    </location>
</feature>
<protein>
    <submittedName>
        <fullName evidence="5">Reverse transcriptase domain-containing protein</fullName>
    </submittedName>
</protein>
<gene>
    <name evidence="5" type="ORF">Tco_0873488</name>
</gene>
<keyword evidence="5" id="KW-0808">Transferase</keyword>
<dbReference type="InterPro" id="IPR013103">
    <property type="entry name" value="RVT_2"/>
</dbReference>
<dbReference type="SUPFAM" id="SSF56672">
    <property type="entry name" value="DNA/RNA polymerases"/>
    <property type="match status" value="1"/>
</dbReference>
<dbReference type="PANTHER" id="PTHR42648">
    <property type="entry name" value="TRANSPOSASE, PUTATIVE-RELATED"/>
    <property type="match status" value="1"/>
</dbReference>
<keyword evidence="1" id="KW-0479">Metal-binding</keyword>
<evidence type="ECO:0000256" key="2">
    <source>
        <dbReference type="ARBA" id="ARBA00022801"/>
    </source>
</evidence>
<dbReference type="InterPro" id="IPR043502">
    <property type="entry name" value="DNA/RNA_pol_sf"/>
</dbReference>
<accession>A0ABQ5BLU7</accession>
<evidence type="ECO:0000256" key="1">
    <source>
        <dbReference type="ARBA" id="ARBA00022723"/>
    </source>
</evidence>
<feature type="domain" description="Integrase catalytic" evidence="4">
    <location>
        <begin position="76"/>
        <end position="240"/>
    </location>
</feature>
<dbReference type="InterPro" id="IPR012337">
    <property type="entry name" value="RNaseH-like_sf"/>
</dbReference>
<reference evidence="5" key="1">
    <citation type="journal article" date="2022" name="Int. J. Mol. Sci.">
        <title>Draft Genome of Tanacetum Coccineum: Genomic Comparison of Closely Related Tanacetum-Family Plants.</title>
        <authorList>
            <person name="Yamashiro T."/>
            <person name="Shiraishi A."/>
            <person name="Nakayama K."/>
            <person name="Satake H."/>
        </authorList>
    </citation>
    <scope>NUCLEOTIDE SEQUENCE</scope>
</reference>
<dbReference type="Proteomes" id="UP001151760">
    <property type="component" value="Unassembled WGS sequence"/>
</dbReference>
<reference evidence="5" key="2">
    <citation type="submission" date="2022-01" db="EMBL/GenBank/DDBJ databases">
        <authorList>
            <person name="Yamashiro T."/>
            <person name="Shiraishi A."/>
            <person name="Satake H."/>
            <person name="Nakayama K."/>
        </authorList>
    </citation>
    <scope>NUCLEOTIDE SEQUENCE</scope>
</reference>
<proteinExistence type="predicted"/>
<keyword evidence="5" id="KW-0695">RNA-directed DNA polymerase</keyword>
<organism evidence="5 6">
    <name type="scientific">Tanacetum coccineum</name>
    <dbReference type="NCBI Taxonomy" id="301880"/>
    <lineage>
        <taxon>Eukaryota</taxon>
        <taxon>Viridiplantae</taxon>
        <taxon>Streptophyta</taxon>
        <taxon>Embryophyta</taxon>
        <taxon>Tracheophyta</taxon>
        <taxon>Spermatophyta</taxon>
        <taxon>Magnoliopsida</taxon>
        <taxon>eudicotyledons</taxon>
        <taxon>Gunneridae</taxon>
        <taxon>Pentapetalae</taxon>
        <taxon>asterids</taxon>
        <taxon>campanulids</taxon>
        <taxon>Asterales</taxon>
        <taxon>Asteraceae</taxon>
        <taxon>Asteroideae</taxon>
        <taxon>Anthemideae</taxon>
        <taxon>Anthemidinae</taxon>
        <taxon>Tanacetum</taxon>
    </lineage>
</organism>
<keyword evidence="5" id="KW-0548">Nucleotidyltransferase</keyword>
<dbReference type="Pfam" id="PF07727">
    <property type="entry name" value="RVT_2"/>
    <property type="match status" value="1"/>
</dbReference>
<evidence type="ECO:0000259" key="4">
    <source>
        <dbReference type="PROSITE" id="PS50994"/>
    </source>
</evidence>
<feature type="compositionally biased region" description="Basic residues" evidence="3">
    <location>
        <begin position="1080"/>
        <end position="1094"/>
    </location>
</feature>
<feature type="compositionally biased region" description="Basic and acidic residues" evidence="3">
    <location>
        <begin position="331"/>
        <end position="361"/>
    </location>
</feature>
<dbReference type="EMBL" id="BQNB010013341">
    <property type="protein sequence ID" value="GJT14782.1"/>
    <property type="molecule type" value="Genomic_DNA"/>
</dbReference>
<evidence type="ECO:0000256" key="3">
    <source>
        <dbReference type="SAM" id="MobiDB-lite"/>
    </source>
</evidence>
<feature type="compositionally biased region" description="Polar residues" evidence="3">
    <location>
        <begin position="1096"/>
        <end position="1107"/>
    </location>
</feature>
<dbReference type="InterPro" id="IPR039537">
    <property type="entry name" value="Retrotran_Ty1/copia-like"/>
</dbReference>
<sequence length="1268" mass="144402">MAPRNQGNRNGDVPRKNATLDTSTTNALVVQDGIGGYDWSFQAEEGINNFAYCLYIKVHQVLKFRWIEIDGGFVVFGGSPKGGKITEKEKLCSFHLGMNGIVLSLEFVSRFSWGFFLATKDEASGILKTFITGIENQINYKVKIIRCDNGTEFKNNDMNQFYGMKGIKRDFSVVRTPQQNGVAERKNKTLIEAARTMLADSLLPTTFWAEAVSIACYVQNRVLVTKPHNKTPYELLHGRPPSISFMRPFGCLVTILNTLDPLCKFDRKADEGFFVGYSINSKAFKLVTAGNQTNKNTSIKDNVDVVPTQQYILLPLLYNSPQSSEDAVADDAGKKTNEEPANKGERNGQEKDGGASNKEDDQNVQDFRAALDNLLVQQKKGYANNTNRDSTVSPSVSAAGQSFTNADDLPTDPLMPDLEDTGIFSGAYDDEDVGAEADLNNLETTMNVSPIPTTRIHKDHPKDQIIGDINSATQTRRMTKISEEHAMVSYIKKQRRTNHKDYQNCLFACFLSQIEPKKVTQALTDPSWIEAMQDELLQFRLQKVWRLVDLPKGKHAIGTKWVYRNKKDERGIVVRNKARLVAQGYTQEEGIDYDEVFAPVARIEAIRLFLAYASFMGFIVYQMDVKSAFLYGTIEEEVYVCQPPGFEDPQFPDKVYKVEKALYGLHQAPRAWYETLSTYLLENGFRRGTIDKTLFIKKDKGLLKGQPKLGLWYPRDSPFDLEAFSNSDYVGASLDRKSTTGEILFEKKYRSSDKIHTDHNVTDILTKAFDVSIDETVYKEWEDRMEKAANTASSLVAEQDSVVSQGARYHNLGGAKAQIRFKATSKQSNDPPLSRVNTLESGEDSMKLMELMEHSFKLNADKIKLMSVRLDLTIVHISLALGFEEIIDFLNASYVQYALTVNLTIYTTCIEQFWASAKAKIINGERQIQALVDKKMVIITETSIRSDLKLDDADGIDCQPTASIFAELERMGYEHLTQKLTFYKAYFSSQWKFLIHTSAKTTAWNEFSSTMAFVIICLATNQTFNFSKYIFDNLVKHLEGGVKFLMYPSLREKVLDLEKAKTAQAKEITSLKKRVKQLEKKRKSRPSGLRRLRKVGSTSRVESSNDANLDAQEDASKQGRKIEDLDADAEVTLVNETQEMNDDNLMFDTYVLEKQEIKFEKVVEEPVLKLIDEERLARQRGIHREDLETLWKLVKEKHGINRLVDEYERVLWGDLKVMFEPELRVMYGEIYKGTKLQLLSDYYCWKEYADKDEIKDWLENKNTYEDKY</sequence>
<dbReference type="PROSITE" id="PS50994">
    <property type="entry name" value="INTEGRASE"/>
    <property type="match status" value="1"/>
</dbReference>
<dbReference type="Gene3D" id="3.30.420.10">
    <property type="entry name" value="Ribonuclease H-like superfamily/Ribonuclease H"/>
    <property type="match status" value="1"/>
</dbReference>
<dbReference type="SUPFAM" id="SSF53098">
    <property type="entry name" value="Ribonuclease H-like"/>
    <property type="match status" value="1"/>
</dbReference>
<comment type="caution">
    <text evidence="5">The sequence shown here is derived from an EMBL/GenBank/DDBJ whole genome shotgun (WGS) entry which is preliminary data.</text>
</comment>
<evidence type="ECO:0000313" key="6">
    <source>
        <dbReference type="Proteomes" id="UP001151760"/>
    </source>
</evidence>
<feature type="region of interest" description="Disordered" evidence="3">
    <location>
        <begin position="323"/>
        <end position="362"/>
    </location>
</feature>